<dbReference type="InterPro" id="IPR013506">
    <property type="entry name" value="Topo_IIA_bsu_dom2"/>
</dbReference>
<dbReference type="SMART" id="SM00387">
    <property type="entry name" value="HATPase_c"/>
    <property type="match status" value="1"/>
</dbReference>
<keyword evidence="9" id="KW-0238">DNA-binding</keyword>
<dbReference type="HAMAP" id="MF_01898">
    <property type="entry name" value="GyrB"/>
    <property type="match status" value="1"/>
</dbReference>
<dbReference type="CDD" id="cd16928">
    <property type="entry name" value="HATPase_GyrB-like"/>
    <property type="match status" value="1"/>
</dbReference>
<dbReference type="GO" id="GO:0006265">
    <property type="term" value="P:DNA topological change"/>
    <property type="evidence" value="ECO:0007669"/>
    <property type="project" value="UniProtKB-UniRule"/>
</dbReference>
<comment type="similarity">
    <text evidence="2 11">Belongs to the type II topoisomerase GyrB family.</text>
</comment>
<dbReference type="PROSITE" id="PS00177">
    <property type="entry name" value="TOPOISOMERASE_II"/>
    <property type="match status" value="1"/>
</dbReference>
<dbReference type="SUPFAM" id="SSF54211">
    <property type="entry name" value="Ribosomal protein S5 domain 2-like"/>
    <property type="match status" value="1"/>
</dbReference>
<evidence type="ECO:0000256" key="3">
    <source>
        <dbReference type="ARBA" id="ARBA00022490"/>
    </source>
</evidence>
<dbReference type="InterPro" id="IPR034160">
    <property type="entry name" value="TOPRIM_GyrB"/>
</dbReference>
<dbReference type="SUPFAM" id="SSF55874">
    <property type="entry name" value="ATPase domain of HSP90 chaperone/DNA topoisomerase II/histidine kinase"/>
    <property type="match status" value="1"/>
</dbReference>
<comment type="subunit">
    <text evidence="11">Heterotetramer, composed of two GyrA and two GyrB chains. In the heterotetramer, GyrA contains the active site tyrosine that forms a transient covalent intermediate with DNA, while GyrB binds cofactors and catalyzes ATP hydrolysis.</text>
</comment>
<accession>A0A347UC77</accession>
<evidence type="ECO:0000256" key="8">
    <source>
        <dbReference type="ARBA" id="ARBA00023029"/>
    </source>
</evidence>
<dbReference type="InterPro" id="IPR014721">
    <property type="entry name" value="Ribsml_uS5_D2-typ_fold_subgr"/>
</dbReference>
<feature type="domain" description="Toprim" evidence="12">
    <location>
        <begin position="426"/>
        <end position="541"/>
    </location>
</feature>
<dbReference type="InterPro" id="IPR006171">
    <property type="entry name" value="TOPRIM_dom"/>
</dbReference>
<dbReference type="PANTHER" id="PTHR45866:SF1">
    <property type="entry name" value="DNA GYRASE SUBUNIT B, MITOCHONDRIAL"/>
    <property type="match status" value="1"/>
</dbReference>
<dbReference type="NCBIfam" id="NF004189">
    <property type="entry name" value="PRK05644.1"/>
    <property type="match status" value="1"/>
</dbReference>
<keyword evidence="14" id="KW-1185">Reference proteome</keyword>
<dbReference type="NCBIfam" id="NF011501">
    <property type="entry name" value="PRK14939.1"/>
    <property type="match status" value="1"/>
</dbReference>
<dbReference type="InterPro" id="IPR013759">
    <property type="entry name" value="Topo_IIA_B_C"/>
</dbReference>
<dbReference type="EC" id="5.6.2.2" evidence="11"/>
<dbReference type="InterPro" id="IPR002288">
    <property type="entry name" value="DNA_gyrase_B_C"/>
</dbReference>
<organism evidence="13 14">
    <name type="scientific">Profundibacter amoris</name>
    <dbReference type="NCBI Taxonomy" id="2171755"/>
    <lineage>
        <taxon>Bacteria</taxon>
        <taxon>Pseudomonadati</taxon>
        <taxon>Pseudomonadota</taxon>
        <taxon>Alphaproteobacteria</taxon>
        <taxon>Rhodobacterales</taxon>
        <taxon>Paracoccaceae</taxon>
        <taxon>Profundibacter</taxon>
    </lineage>
</organism>
<dbReference type="Pfam" id="PF02518">
    <property type="entry name" value="HATPase_c"/>
    <property type="match status" value="1"/>
</dbReference>
<evidence type="ECO:0000256" key="2">
    <source>
        <dbReference type="ARBA" id="ARBA00010708"/>
    </source>
</evidence>
<dbReference type="GO" id="GO:0046872">
    <property type="term" value="F:metal ion binding"/>
    <property type="evidence" value="ECO:0007669"/>
    <property type="project" value="UniProtKB-KW"/>
</dbReference>
<dbReference type="Pfam" id="PF00204">
    <property type="entry name" value="DNA_gyraseB"/>
    <property type="match status" value="1"/>
</dbReference>
<dbReference type="FunFam" id="3.30.230.10:FF:000005">
    <property type="entry name" value="DNA gyrase subunit B"/>
    <property type="match status" value="1"/>
</dbReference>
<comment type="catalytic activity">
    <reaction evidence="1 11">
        <text>ATP-dependent breakage, passage and rejoining of double-stranded DNA.</text>
        <dbReference type="EC" id="5.6.2.2"/>
    </reaction>
</comment>
<keyword evidence="4 11" id="KW-0479">Metal-binding</keyword>
<evidence type="ECO:0000256" key="4">
    <source>
        <dbReference type="ARBA" id="ARBA00022723"/>
    </source>
</evidence>
<feature type="site" description="Interaction with DNA" evidence="11">
    <location>
        <position position="457"/>
    </location>
</feature>
<dbReference type="GO" id="GO:0005737">
    <property type="term" value="C:cytoplasm"/>
    <property type="evidence" value="ECO:0007669"/>
    <property type="project" value="UniProtKB-SubCell"/>
</dbReference>
<keyword evidence="8 11" id="KW-0799">Topoisomerase</keyword>
<gene>
    <name evidence="11 13" type="primary">gyrB</name>
    <name evidence="13" type="ORF">BAR1_00020</name>
</gene>
<keyword evidence="6 11" id="KW-0067">ATP-binding</keyword>
<dbReference type="InterPro" id="IPR036890">
    <property type="entry name" value="HATPase_C_sf"/>
</dbReference>
<dbReference type="InterPro" id="IPR020568">
    <property type="entry name" value="Ribosomal_Su5_D2-typ_SF"/>
</dbReference>
<name>A0A347UC77_9RHOB</name>
<dbReference type="PRINTS" id="PR01159">
    <property type="entry name" value="DNAGYRASEB"/>
</dbReference>
<dbReference type="GO" id="GO:0003677">
    <property type="term" value="F:DNA binding"/>
    <property type="evidence" value="ECO:0007669"/>
    <property type="project" value="UniProtKB-KW"/>
</dbReference>
<dbReference type="InterPro" id="IPR049353">
    <property type="entry name" value="GyrB_hook"/>
</dbReference>
<dbReference type="CDD" id="cd03366">
    <property type="entry name" value="TOPRIM_TopoIIA_GyrB"/>
    <property type="match status" value="1"/>
</dbReference>
<comment type="miscellaneous">
    <text evidence="11">Few gyrases are as efficient as E.coli at forming negative supercoils. Not all organisms have 2 type II topoisomerases; in organisms with a single type II topoisomerase this enzyme also has to decatenate newly replicated chromosomes.</text>
</comment>
<keyword evidence="7 11" id="KW-0460">Magnesium</keyword>
<keyword evidence="3 11" id="KW-0963">Cytoplasm</keyword>
<feature type="binding site" evidence="11">
    <location>
        <position position="506"/>
    </location>
    <ligand>
        <name>Mg(2+)</name>
        <dbReference type="ChEBI" id="CHEBI:18420"/>
        <label>1</label>
        <note>catalytic</note>
    </ligand>
</feature>
<feature type="binding site" evidence="11">
    <location>
        <position position="432"/>
    </location>
    <ligand>
        <name>Mg(2+)</name>
        <dbReference type="ChEBI" id="CHEBI:18420"/>
        <label>1</label>
        <note>catalytic</note>
    </ligand>
</feature>
<dbReference type="Pfam" id="PF21249">
    <property type="entry name" value="GyrB_hook"/>
    <property type="match status" value="1"/>
</dbReference>
<dbReference type="InterPro" id="IPR011557">
    <property type="entry name" value="GyrB"/>
</dbReference>
<feature type="binding site" evidence="11">
    <location>
        <position position="508"/>
    </location>
    <ligand>
        <name>Mg(2+)</name>
        <dbReference type="ChEBI" id="CHEBI:18420"/>
        <label>2</label>
    </ligand>
</feature>
<evidence type="ECO:0000256" key="11">
    <source>
        <dbReference type="HAMAP-Rule" id="MF_01898"/>
    </source>
</evidence>
<feature type="site" description="Interaction with DNA" evidence="11">
    <location>
        <position position="460"/>
    </location>
</feature>
<dbReference type="GO" id="GO:0005524">
    <property type="term" value="F:ATP binding"/>
    <property type="evidence" value="ECO:0007669"/>
    <property type="project" value="UniProtKB-UniRule"/>
</dbReference>
<protein>
    <recommendedName>
        <fullName evidence="11">DNA gyrase subunit B</fullName>
        <ecNumber evidence="11">5.6.2.2</ecNumber>
    </recommendedName>
</protein>
<evidence type="ECO:0000256" key="9">
    <source>
        <dbReference type="ARBA" id="ARBA00023125"/>
    </source>
</evidence>
<dbReference type="Gene3D" id="3.30.230.10">
    <property type="match status" value="1"/>
</dbReference>
<evidence type="ECO:0000256" key="7">
    <source>
        <dbReference type="ARBA" id="ARBA00022842"/>
    </source>
</evidence>
<dbReference type="FunFam" id="3.40.50.670:FF:000001">
    <property type="entry name" value="DNA topoisomerase 2"/>
    <property type="match status" value="1"/>
</dbReference>
<dbReference type="Pfam" id="PF00986">
    <property type="entry name" value="DNA_gyraseB_C"/>
    <property type="match status" value="1"/>
</dbReference>
<dbReference type="RefSeq" id="WP_118941113.1">
    <property type="nucleotide sequence ID" value="NZ_CP032125.1"/>
</dbReference>
<dbReference type="Gene3D" id="3.40.50.670">
    <property type="match status" value="2"/>
</dbReference>
<dbReference type="Proteomes" id="UP000261704">
    <property type="component" value="Chromosome"/>
</dbReference>
<dbReference type="CDD" id="cd00822">
    <property type="entry name" value="TopoII_Trans_DNA_gyrase"/>
    <property type="match status" value="1"/>
</dbReference>
<dbReference type="KEGG" id="pamo:BAR1_00020"/>
<feature type="binding site" evidence="11">
    <location>
        <position position="506"/>
    </location>
    <ligand>
        <name>Mg(2+)</name>
        <dbReference type="ChEBI" id="CHEBI:18420"/>
        <label>2</label>
    </ligand>
</feature>
<evidence type="ECO:0000313" key="13">
    <source>
        <dbReference type="EMBL" id="AXX96455.1"/>
    </source>
</evidence>
<reference evidence="13 14" key="1">
    <citation type="submission" date="2018-09" db="EMBL/GenBank/DDBJ databases">
        <title>Profundibacter amoris BAR1 gen. nov., sp. nov., a new member of the Roseobacter clade isolated at Lokis Castle Vent Field on the Arctic Mid-Oceanic Ridge.</title>
        <authorList>
            <person name="Le Moine Bauer S."/>
            <person name="Sjoeberg A.G."/>
            <person name="L'Haridon S."/>
            <person name="Stokke R."/>
            <person name="Roalkvam I."/>
            <person name="Steen I.H."/>
            <person name="Dahle H."/>
        </authorList>
    </citation>
    <scope>NUCLEOTIDE SEQUENCE [LARGE SCALE GENOMIC DNA]</scope>
    <source>
        <strain evidence="13 14">BAR1</strain>
    </source>
</reference>
<dbReference type="InterPro" id="IPR000565">
    <property type="entry name" value="Topo_IIA_B"/>
</dbReference>
<dbReference type="AlphaFoldDB" id="A0A347UC77"/>
<dbReference type="SMART" id="SM00433">
    <property type="entry name" value="TOP2c"/>
    <property type="match status" value="1"/>
</dbReference>
<dbReference type="GO" id="GO:0006261">
    <property type="term" value="P:DNA-templated DNA replication"/>
    <property type="evidence" value="ECO:0007669"/>
    <property type="project" value="UniProtKB-UniRule"/>
</dbReference>
<dbReference type="FunFam" id="3.30.565.10:FF:000002">
    <property type="entry name" value="DNA gyrase subunit B"/>
    <property type="match status" value="1"/>
</dbReference>
<dbReference type="GO" id="GO:0005694">
    <property type="term" value="C:chromosome"/>
    <property type="evidence" value="ECO:0007669"/>
    <property type="project" value="InterPro"/>
</dbReference>
<dbReference type="InterPro" id="IPR003594">
    <property type="entry name" value="HATPase_dom"/>
</dbReference>
<evidence type="ECO:0000313" key="14">
    <source>
        <dbReference type="Proteomes" id="UP000261704"/>
    </source>
</evidence>
<comment type="subcellular location">
    <subcellularLocation>
        <location evidence="11">Cytoplasm</location>
    </subcellularLocation>
</comment>
<evidence type="ECO:0000256" key="5">
    <source>
        <dbReference type="ARBA" id="ARBA00022741"/>
    </source>
</evidence>
<keyword evidence="10 11" id="KW-0413">Isomerase</keyword>
<evidence type="ECO:0000259" key="12">
    <source>
        <dbReference type="PROSITE" id="PS50880"/>
    </source>
</evidence>
<dbReference type="InterPro" id="IPR013760">
    <property type="entry name" value="Topo_IIA-like_dom_sf"/>
</dbReference>
<proteinExistence type="inferred from homology"/>
<dbReference type="OrthoDB" id="9802808at2"/>
<evidence type="ECO:0000256" key="6">
    <source>
        <dbReference type="ARBA" id="ARBA00022840"/>
    </source>
</evidence>
<dbReference type="SUPFAM" id="SSF56719">
    <property type="entry name" value="Type II DNA topoisomerase"/>
    <property type="match status" value="1"/>
</dbReference>
<dbReference type="EMBL" id="CP032125">
    <property type="protein sequence ID" value="AXX96455.1"/>
    <property type="molecule type" value="Genomic_DNA"/>
</dbReference>
<evidence type="ECO:0000256" key="1">
    <source>
        <dbReference type="ARBA" id="ARBA00000185"/>
    </source>
</evidence>
<sequence length="805" mass="89439">MADDNKNPEEYGADSIKVLKGLEAVRKRPGMYIGDTDDGSGLHHMVYEVVDNGIDEALAGHADAVTVIIHADSSVSVSDNGRGIPVGIHEEEGVSAAEVIMTQLHAGGKFDSNSYKISGGLHGVGVSVVNALSEWLELRIWRDGKEHVARFEHGDTVESLKVVGECGDRTGTEVRFMASTETFSNLDYNFHTLENRLRELAFLNSGVRIILTDERPAEPLKSDLFYEGGVREFVRYLDRSKSGMLPDPIFFKGEKDGITVEVAMWWNDSYHENVLPFTNNIPQRDGGTHMAGFRGALTRTINSYAQSSGIAKREKISFTGDDAREGLTCVLSVKVPDPKFSSQTKDKLVSSEVRPVVESLVNEKLAEWFEENPNEAKMIVSKIVEAAHAREAARKARELTRRKTAMDVNFLAGKLKDCSEKDPSKTEIFLVEGDSAGGSAQTGRDRQTQAILPLKGKILNVERARFDRMLASQEIGNLVMALGTGIGRDEFDISKLRYHKIVIMTDADVDGAHIRTLLLTFFFRQMPELIEGGYLYIAQPPLYKVSRGKSEVYLKDQASLEDYLIEMGVDGATLRLESGEEITGQDLIRVINEARQVRRILEAFPTLYPRHILEQTAIAGGFVAGQADADLQGVADAVATRLDLIAEEYERGWQGRPTQDHGIRLTRMLRGVDEVRTLDGRVLRSGEARKLGSMTDALQEVYSKPARLIRKDREVPIFGPVDLLDAILAEGEKGLSLQRYKGLGEMNPDQLWETTLDPEARVLLQVKIDDVAEADDLFTKLMGDVVEPRREFIQQNALNVENLDF</sequence>
<dbReference type="NCBIfam" id="TIGR01059">
    <property type="entry name" value="gyrB"/>
    <property type="match status" value="1"/>
</dbReference>
<dbReference type="PANTHER" id="PTHR45866">
    <property type="entry name" value="DNA GYRASE/TOPOISOMERASE SUBUNIT B"/>
    <property type="match status" value="1"/>
</dbReference>
<dbReference type="Gene3D" id="3.30.565.10">
    <property type="entry name" value="Histidine kinase-like ATPase, C-terminal domain"/>
    <property type="match status" value="1"/>
</dbReference>
<dbReference type="GO" id="GO:0003918">
    <property type="term" value="F:DNA topoisomerase type II (double strand cut, ATP-hydrolyzing) activity"/>
    <property type="evidence" value="ECO:0007669"/>
    <property type="project" value="UniProtKB-UniRule"/>
</dbReference>
<dbReference type="Pfam" id="PF01751">
    <property type="entry name" value="Toprim"/>
    <property type="match status" value="1"/>
</dbReference>
<comment type="cofactor">
    <cofactor evidence="11">
        <name>Mg(2+)</name>
        <dbReference type="ChEBI" id="CHEBI:18420"/>
    </cofactor>
    <cofactor evidence="11">
        <name>Mn(2+)</name>
        <dbReference type="ChEBI" id="CHEBI:29035"/>
    </cofactor>
    <cofactor evidence="11">
        <name>Ca(2+)</name>
        <dbReference type="ChEBI" id="CHEBI:29108"/>
    </cofactor>
    <text evidence="11">Binds two Mg(2+) per subunit. The magnesium ions form salt bridges with both the protein and the DNA. Can also accept other divalent metal cations, such as Mn(2+) or Ca(2+).</text>
</comment>
<dbReference type="PROSITE" id="PS50880">
    <property type="entry name" value="TOPRIM"/>
    <property type="match status" value="1"/>
</dbReference>
<dbReference type="InterPro" id="IPR001241">
    <property type="entry name" value="Topo_IIA"/>
</dbReference>
<dbReference type="PRINTS" id="PR00418">
    <property type="entry name" value="TPI2FAMILY"/>
</dbReference>
<keyword evidence="5 11" id="KW-0547">Nucleotide-binding</keyword>
<comment type="function">
    <text evidence="11">A type II topoisomerase that negatively supercoils closed circular double-stranded (ds) DNA in an ATP-dependent manner to modulate DNA topology and maintain chromosomes in an underwound state. Negative supercoiling favors strand separation, and DNA replication, transcription, recombination and repair, all of which involve strand separation. Also able to catalyze the interconversion of other topological isomers of dsDNA rings, including catenanes and knotted rings. Type II topoisomerases break and join 2 DNA strands simultaneously in an ATP-dependent manner.</text>
</comment>
<evidence type="ECO:0000256" key="10">
    <source>
        <dbReference type="ARBA" id="ARBA00023235"/>
    </source>
</evidence>
<dbReference type="InterPro" id="IPR018522">
    <property type="entry name" value="TopoIIA_CS"/>
</dbReference>